<dbReference type="Pfam" id="PF03244">
    <property type="entry name" value="PSI_PsaH"/>
    <property type="match status" value="1"/>
</dbReference>
<dbReference type="PANTHER" id="PTHR34787">
    <property type="entry name" value="PHOTOSYSTEM I REACTION CENTER SUBUNIT VI-2, CHLOROPLASTIC"/>
    <property type="match status" value="1"/>
</dbReference>
<dbReference type="EMBL" id="DS545095">
    <property type="protein sequence ID" value="EDQ58696.1"/>
    <property type="molecule type" value="Genomic_DNA"/>
</dbReference>
<accession>A0ABF7PHH1</accession>
<evidence type="ECO:0000256" key="3">
    <source>
        <dbReference type="ARBA" id="ARBA00010155"/>
    </source>
</evidence>
<evidence type="ECO:0000256" key="6">
    <source>
        <dbReference type="ARBA" id="ARBA00022640"/>
    </source>
</evidence>
<dbReference type="PANTHER" id="PTHR34787:SF1">
    <property type="entry name" value="PHOTOSYSTEM I REACTION CENTER SUBUNIT VI-2, CHLOROPLASTIC"/>
    <property type="match status" value="1"/>
</dbReference>
<keyword evidence="7" id="KW-0812">Transmembrane</keyword>
<reference evidence="11" key="1">
    <citation type="journal article" date="2008" name="Science">
        <title>The Physcomitrella genome reveals evolutionary insights into the conquest of land by plants.</title>
        <authorList>
            <person name="Rensing S."/>
            <person name="Lang D."/>
            <person name="Zimmer A."/>
            <person name="Terry A."/>
            <person name="Salamov A."/>
            <person name="Shapiro H."/>
            <person name="Nishiyama T."/>
            <person name="Perroud P.-F."/>
            <person name="Lindquist E."/>
            <person name="Kamisugi Y."/>
            <person name="Tanahashi T."/>
            <person name="Sakakibara K."/>
            <person name="Fujita T."/>
            <person name="Oishi K."/>
            <person name="Shin-I T."/>
            <person name="Kuroki Y."/>
            <person name="Toyoda A."/>
            <person name="Suzuki Y."/>
            <person name="Hashimoto A."/>
            <person name="Yamaguchi K."/>
            <person name="Sugano A."/>
            <person name="Kohara Y."/>
            <person name="Fujiyama A."/>
            <person name="Anterola A."/>
            <person name="Aoki S."/>
            <person name="Ashton N."/>
            <person name="Barbazuk W.B."/>
            <person name="Barker E."/>
            <person name="Bennetzen J."/>
            <person name="Bezanilla M."/>
            <person name="Blankenship R."/>
            <person name="Cho S.H."/>
            <person name="Dutcher S."/>
            <person name="Estelle M."/>
            <person name="Fawcett J.A."/>
            <person name="Gundlach H."/>
            <person name="Hanada K."/>
            <person name="Heyl A."/>
            <person name="Hicks K.A."/>
            <person name="Hugh J."/>
            <person name="Lohr M."/>
            <person name="Mayer K."/>
            <person name="Melkozernov A."/>
            <person name="Murata T."/>
            <person name="Nelson D."/>
            <person name="Pils B."/>
            <person name="Prigge M."/>
            <person name="Reiss B."/>
            <person name="Renner T."/>
            <person name="Rombauts S."/>
            <person name="Rushton P."/>
            <person name="Sanderfoot A."/>
            <person name="Schween G."/>
            <person name="Shiu S.-H."/>
            <person name="Stueber K."/>
            <person name="Theodoulou F.L."/>
            <person name="Tu H."/>
            <person name="Van de Peer Y."/>
            <person name="Verrier P.J."/>
            <person name="Waters E."/>
            <person name="Wood A."/>
            <person name="Yang L."/>
            <person name="Cove D."/>
            <person name="Cuming A."/>
            <person name="Hasebe M."/>
            <person name="Lucas S."/>
            <person name="Mishler D.B."/>
            <person name="Reski R."/>
            <person name="Grigoriev I."/>
            <person name="Quatrano R.S."/>
            <person name="Boore J.L."/>
        </authorList>
    </citation>
    <scope>NUCLEOTIDE SEQUENCE</scope>
</reference>
<sequence length="140" mass="14633">MAAASATMAVSGLAGSSLAGQKFAIAPAKSVSVRSPSNRVGAISAKYGEKSVYFDLGEIDNTTGNWDLYGNDDPNRYNGFQNKFFETFAGAFTKRGLLLKFLVLGGATTIGYLGSTSSGDLLAIKNGPKQAPIMGPRGRK</sequence>
<evidence type="ECO:0000256" key="10">
    <source>
        <dbReference type="ARBA" id="ARBA00023136"/>
    </source>
</evidence>
<keyword evidence="10" id="KW-0472">Membrane</keyword>
<gene>
    <name evidence="11" type="ORF">PHYPADRAFT_143643</name>
</gene>
<dbReference type="GO" id="GO:0009535">
    <property type="term" value="C:chloroplast thylakoid membrane"/>
    <property type="evidence" value="ECO:0007669"/>
    <property type="project" value="UniProtKB-SubCell"/>
</dbReference>
<evidence type="ECO:0000256" key="8">
    <source>
        <dbReference type="ARBA" id="ARBA00022836"/>
    </source>
</evidence>
<dbReference type="GO" id="GO:0009522">
    <property type="term" value="C:photosystem I"/>
    <property type="evidence" value="ECO:0007669"/>
    <property type="project" value="UniProtKB-KW"/>
</dbReference>
<evidence type="ECO:0000313" key="11">
    <source>
        <dbReference type="EMBL" id="EDQ58696.1"/>
    </source>
</evidence>
<protein>
    <submittedName>
        <fullName evidence="11">Uncharacterized protein</fullName>
    </submittedName>
</protein>
<proteinExistence type="inferred from homology"/>
<keyword evidence="5" id="KW-0602">Photosynthesis</keyword>
<keyword evidence="9" id="KW-0793">Thylakoid</keyword>
<evidence type="ECO:0000256" key="9">
    <source>
        <dbReference type="ARBA" id="ARBA00023078"/>
    </source>
</evidence>
<keyword evidence="6" id="KW-0934">Plastid</keyword>
<evidence type="ECO:0000256" key="2">
    <source>
        <dbReference type="ARBA" id="ARBA00004581"/>
    </source>
</evidence>
<organism evidence="11">
    <name type="scientific">Physcomitrium patens</name>
    <name type="common">Spreading-leaved earth moss</name>
    <name type="synonym">Physcomitrella patens</name>
    <dbReference type="NCBI Taxonomy" id="3218"/>
    <lineage>
        <taxon>Eukaryota</taxon>
        <taxon>Viridiplantae</taxon>
        <taxon>Streptophyta</taxon>
        <taxon>Embryophyta</taxon>
        <taxon>Bryophyta</taxon>
        <taxon>Bryophytina</taxon>
        <taxon>Bryopsida</taxon>
        <taxon>Funariidae</taxon>
        <taxon>Funariales</taxon>
        <taxon>Funariaceae</taxon>
        <taxon>Physcomitrium</taxon>
    </lineage>
</organism>
<dbReference type="GO" id="GO:0015979">
    <property type="term" value="P:photosynthesis"/>
    <property type="evidence" value="ECO:0007669"/>
    <property type="project" value="UniProtKB-KW"/>
</dbReference>
<comment type="function">
    <text evidence="1">Possible role could be the docking of the LHC I antenna complex to the core complex.</text>
</comment>
<evidence type="ECO:0000256" key="4">
    <source>
        <dbReference type="ARBA" id="ARBA00022528"/>
    </source>
</evidence>
<dbReference type="Gene3D" id="1.20.5.220">
    <property type="match status" value="1"/>
</dbReference>
<name>A0ABF7PHH1_PHYPA</name>
<evidence type="ECO:0000256" key="7">
    <source>
        <dbReference type="ARBA" id="ARBA00022692"/>
    </source>
</evidence>
<comment type="similarity">
    <text evidence="3">Belongs to the psaH family.</text>
</comment>
<evidence type="ECO:0000256" key="5">
    <source>
        <dbReference type="ARBA" id="ARBA00022531"/>
    </source>
</evidence>
<evidence type="ECO:0000256" key="1">
    <source>
        <dbReference type="ARBA" id="ARBA00002502"/>
    </source>
</evidence>
<dbReference type="AlphaFoldDB" id="A0ABF7PHH1"/>
<keyword evidence="4" id="KW-0150">Chloroplast</keyword>
<comment type="subcellular location">
    <subcellularLocation>
        <location evidence="2">Plastid</location>
        <location evidence="2">Chloroplast thylakoid membrane</location>
        <topology evidence="2">Single-pass membrane protein</topology>
    </subcellularLocation>
</comment>
<keyword evidence="8" id="KW-0603">Photosystem I</keyword>
<dbReference type="InterPro" id="IPR004928">
    <property type="entry name" value="PSI_PsaH"/>
</dbReference>